<evidence type="ECO:0000256" key="4">
    <source>
        <dbReference type="ARBA" id="ARBA00022989"/>
    </source>
</evidence>
<feature type="transmembrane region" description="Helical" evidence="8">
    <location>
        <begin position="272"/>
        <end position="292"/>
    </location>
</feature>
<keyword evidence="5 8" id="KW-0472">Membrane</keyword>
<name>A0ABR2V1P0_9PEZI</name>
<dbReference type="Pfam" id="PF04082">
    <property type="entry name" value="Fungal_trans"/>
    <property type="match status" value="1"/>
</dbReference>
<feature type="transmembrane region" description="Helical" evidence="8">
    <location>
        <begin position="185"/>
        <end position="205"/>
    </location>
</feature>
<comment type="caution">
    <text evidence="10">The sequence shown here is derived from an EMBL/GenBank/DDBJ whole genome shotgun (WGS) entry which is preliminary data.</text>
</comment>
<keyword evidence="2" id="KW-0813">Transport</keyword>
<evidence type="ECO:0000313" key="11">
    <source>
        <dbReference type="Proteomes" id="UP001408356"/>
    </source>
</evidence>
<dbReference type="Pfam" id="PF07690">
    <property type="entry name" value="MFS_1"/>
    <property type="match status" value="1"/>
</dbReference>
<comment type="subcellular location">
    <subcellularLocation>
        <location evidence="1">Membrane</location>
        <topology evidence="1">Multi-pass membrane protein</topology>
    </subcellularLocation>
</comment>
<feature type="domain" description="Xylanolytic transcriptional activator regulatory" evidence="9">
    <location>
        <begin position="605"/>
        <end position="679"/>
    </location>
</feature>
<dbReference type="SUPFAM" id="SSF103473">
    <property type="entry name" value="MFS general substrate transporter"/>
    <property type="match status" value="1"/>
</dbReference>
<dbReference type="EMBL" id="JARVKF010000224">
    <property type="protein sequence ID" value="KAK9420568.1"/>
    <property type="molecule type" value="Genomic_DNA"/>
</dbReference>
<evidence type="ECO:0000259" key="9">
    <source>
        <dbReference type="SMART" id="SM00906"/>
    </source>
</evidence>
<evidence type="ECO:0000256" key="2">
    <source>
        <dbReference type="ARBA" id="ARBA00022448"/>
    </source>
</evidence>
<accession>A0ABR2V1P0</accession>
<feature type="transmembrane region" description="Helical" evidence="8">
    <location>
        <begin position="46"/>
        <end position="66"/>
    </location>
</feature>
<evidence type="ECO:0000313" key="10">
    <source>
        <dbReference type="EMBL" id="KAK9420568.1"/>
    </source>
</evidence>
<evidence type="ECO:0000256" key="8">
    <source>
        <dbReference type="SAM" id="Phobius"/>
    </source>
</evidence>
<dbReference type="InterPro" id="IPR011701">
    <property type="entry name" value="MFS"/>
</dbReference>
<dbReference type="InterPro" id="IPR036259">
    <property type="entry name" value="MFS_trans_sf"/>
</dbReference>
<dbReference type="CDD" id="cd12148">
    <property type="entry name" value="fungal_TF_MHR"/>
    <property type="match status" value="1"/>
</dbReference>
<reference evidence="10 11" key="1">
    <citation type="journal article" date="2024" name="J. Plant Pathol.">
        <title>Sequence and assembly of the genome of Seiridium unicorne, isolate CBS 538.82, causal agent of cypress canker disease.</title>
        <authorList>
            <person name="Scali E."/>
            <person name="Rocca G.D."/>
            <person name="Danti R."/>
            <person name="Garbelotto M."/>
            <person name="Barberini S."/>
            <person name="Baroncelli R."/>
            <person name="Emiliani G."/>
        </authorList>
    </citation>
    <scope>NUCLEOTIDE SEQUENCE [LARGE SCALE GENOMIC DNA]</scope>
    <source>
        <strain evidence="10 11">BM-138-508</strain>
    </source>
</reference>
<sequence length="1013" mass="112184">MEIMKDTKTIAAAPTSTSEGSVGGMVTYIDPVKEAKMMRKFDGRSSVIFAFSALASAFGGLFAYGLTQIESGSYFRSWRALFIIEGALTILICPAFYFLFPESPTTARFLTPEEKEMMRLRYEQDPHWGIDDEFSWHAVIAALVDPKFYAHFIFQFAVDISLYGFTTFLPAIIKGLGFTSVQANLLTVPVYFWGLLTFMFTAYMSDRLRNRGFWIGGPLLCLIVGYAILISVESIQVRYFACFVVVMGIYPTTGMSIMWLSDNVARHFKRATMVGATLTLGNTAGVAVGQIFTTQDSPRYITGLSIAMGLAAVALGAVAALMIGMHIVNKKREAQLADAETNATQLPHMPELGDNDVYFRYSFYIERIRAENDELRKGNTAALGTEAQPMSDDTGASEIPETTDDVNRDEDRATADAARPLLEDRISIRNDNISLRPVYVGGAACTAFATRLGCHLRGDHHTSSRSVIPVLKHADFQRSIQVRHKLPRRAYARLLVQTVVGFVGQDYHLLRKRSYFTKVDQIYDDPARADSISLCRLFAVLALGELYLKGSESGEGGSKAVPGTAFFLQAVMHFEEHYEEPDVEYIETLLLLSFYSHALNRKNNAYTYTGLALRLSISIGLHRNITYEPGISLAEIENRRRVWWTVYTLDRVCSAKLGHPMMIRDEDIDAPLPSSNGLTAEELSDFMDAAQLLANIKLSRITGSIMSLIYGSGVARAKSFIANVHKILNSLKQWDLELPSNLKLDHDKFPTYGSRSVASLRLHFNQCIILTTRPVLLHVLNYHIKPIPAQTTSQPNKPLSVMTIALSEACIYAARASANLLAQLWADGRIAKFGYFDAHYAFSSTVMLLISNTLRANDSDADAIGVSLELLQSMVEDGNLPAQEMYERLVVLRKDIEALKTSAPQFSGPRRGYVTPAGTFAANIIRNSSTHMSPGGEGHGVMTLPSEADARSNTLQTTAPLNDPFIQDFLSSSDDQTWSPDVFHIFDGEDGAWSVAWDNTDNFADLGPAFRTA</sequence>
<evidence type="ECO:0000256" key="3">
    <source>
        <dbReference type="ARBA" id="ARBA00022692"/>
    </source>
</evidence>
<keyword evidence="6" id="KW-0539">Nucleus</keyword>
<keyword evidence="11" id="KW-1185">Reference proteome</keyword>
<protein>
    <submittedName>
        <fullName evidence="10">Transporter</fullName>
    </submittedName>
</protein>
<keyword evidence="4 8" id="KW-1133">Transmembrane helix</keyword>
<dbReference type="Proteomes" id="UP001408356">
    <property type="component" value="Unassembled WGS sequence"/>
</dbReference>
<gene>
    <name evidence="10" type="ORF">SUNI508_06308</name>
</gene>
<dbReference type="SMART" id="SM00906">
    <property type="entry name" value="Fungal_trans"/>
    <property type="match status" value="1"/>
</dbReference>
<dbReference type="PANTHER" id="PTHR43791:SF101">
    <property type="entry name" value="HIGH-AFFINITY NICOTINIC ACID TRANSPORTER"/>
    <property type="match status" value="1"/>
</dbReference>
<feature type="transmembrane region" description="Helical" evidence="8">
    <location>
        <begin position="304"/>
        <end position="323"/>
    </location>
</feature>
<organism evidence="10 11">
    <name type="scientific">Seiridium unicorne</name>
    <dbReference type="NCBI Taxonomy" id="138068"/>
    <lineage>
        <taxon>Eukaryota</taxon>
        <taxon>Fungi</taxon>
        <taxon>Dikarya</taxon>
        <taxon>Ascomycota</taxon>
        <taxon>Pezizomycotina</taxon>
        <taxon>Sordariomycetes</taxon>
        <taxon>Xylariomycetidae</taxon>
        <taxon>Amphisphaeriales</taxon>
        <taxon>Sporocadaceae</taxon>
        <taxon>Seiridium</taxon>
    </lineage>
</organism>
<feature type="transmembrane region" description="Helical" evidence="8">
    <location>
        <begin position="78"/>
        <end position="100"/>
    </location>
</feature>
<keyword evidence="3 8" id="KW-0812">Transmembrane</keyword>
<evidence type="ECO:0000256" key="5">
    <source>
        <dbReference type="ARBA" id="ARBA00023136"/>
    </source>
</evidence>
<dbReference type="PANTHER" id="PTHR43791">
    <property type="entry name" value="PERMEASE-RELATED"/>
    <property type="match status" value="1"/>
</dbReference>
<feature type="region of interest" description="Disordered" evidence="7">
    <location>
        <begin position="381"/>
        <end position="411"/>
    </location>
</feature>
<evidence type="ECO:0000256" key="7">
    <source>
        <dbReference type="SAM" id="MobiDB-lite"/>
    </source>
</evidence>
<dbReference type="InterPro" id="IPR007219">
    <property type="entry name" value="XnlR_reg_dom"/>
</dbReference>
<evidence type="ECO:0000256" key="6">
    <source>
        <dbReference type="ARBA" id="ARBA00023242"/>
    </source>
</evidence>
<feature type="transmembrane region" description="Helical" evidence="8">
    <location>
        <begin position="238"/>
        <end position="260"/>
    </location>
</feature>
<evidence type="ECO:0000256" key="1">
    <source>
        <dbReference type="ARBA" id="ARBA00004141"/>
    </source>
</evidence>
<feature type="transmembrane region" description="Helical" evidence="8">
    <location>
        <begin position="212"/>
        <end position="232"/>
    </location>
</feature>
<dbReference type="Gene3D" id="1.20.1250.20">
    <property type="entry name" value="MFS general substrate transporter like domains"/>
    <property type="match status" value="2"/>
</dbReference>
<proteinExistence type="predicted"/>